<dbReference type="AlphaFoldDB" id="A0A9X4LEU2"/>
<feature type="transmembrane region" description="Helical" evidence="5">
    <location>
        <begin position="101"/>
        <end position="120"/>
    </location>
</feature>
<feature type="transmembrane region" description="Helical" evidence="5">
    <location>
        <begin position="352"/>
        <end position="370"/>
    </location>
</feature>
<reference evidence="7" key="1">
    <citation type="submission" date="2019-02" db="EMBL/GenBank/DDBJ databases">
        <title>Draft genome of the type strain Pelomonas aquatica CCUG 52575T.</title>
        <authorList>
            <person name="Gomila M."/>
            <person name="Lalucat J."/>
        </authorList>
    </citation>
    <scope>NUCLEOTIDE SEQUENCE</scope>
    <source>
        <strain evidence="7">CCUG 52575</strain>
    </source>
</reference>
<comment type="caution">
    <text evidence="7">The sequence shown here is derived from an EMBL/GenBank/DDBJ whole genome shotgun (WGS) entry which is preliminary data.</text>
</comment>
<organism evidence="7 8">
    <name type="scientific">Pelomonas aquatica</name>
    <dbReference type="NCBI Taxonomy" id="431058"/>
    <lineage>
        <taxon>Bacteria</taxon>
        <taxon>Pseudomonadati</taxon>
        <taxon>Pseudomonadota</taxon>
        <taxon>Betaproteobacteria</taxon>
        <taxon>Burkholderiales</taxon>
        <taxon>Sphaerotilaceae</taxon>
        <taxon>Roseateles</taxon>
    </lineage>
</organism>
<evidence type="ECO:0000256" key="4">
    <source>
        <dbReference type="ARBA" id="ARBA00023136"/>
    </source>
</evidence>
<name>A0A9X4LEU2_9BURK</name>
<dbReference type="CDD" id="cd07042">
    <property type="entry name" value="STAS_SulP_like_sulfate_transporter"/>
    <property type="match status" value="1"/>
</dbReference>
<dbReference type="EMBL" id="SGUG01000007">
    <property type="protein sequence ID" value="MDG0862132.1"/>
    <property type="molecule type" value="Genomic_DNA"/>
</dbReference>
<keyword evidence="3 5" id="KW-1133">Transmembrane helix</keyword>
<protein>
    <submittedName>
        <fullName evidence="7">STAS domain-containing protein</fullName>
    </submittedName>
</protein>
<proteinExistence type="predicted"/>
<feature type="transmembrane region" description="Helical" evidence="5">
    <location>
        <begin position="62"/>
        <end position="89"/>
    </location>
</feature>
<feature type="transmembrane region" description="Helical" evidence="5">
    <location>
        <begin position="141"/>
        <end position="163"/>
    </location>
</feature>
<feature type="transmembrane region" description="Helical" evidence="5">
    <location>
        <begin position="382"/>
        <end position="412"/>
    </location>
</feature>
<dbReference type="InterPro" id="IPR002645">
    <property type="entry name" value="STAS_dom"/>
</dbReference>
<dbReference type="Pfam" id="PF01740">
    <property type="entry name" value="STAS"/>
    <property type="match status" value="1"/>
</dbReference>
<dbReference type="GO" id="GO:0055085">
    <property type="term" value="P:transmembrane transport"/>
    <property type="evidence" value="ECO:0007669"/>
    <property type="project" value="InterPro"/>
</dbReference>
<feature type="transmembrane region" description="Helical" evidence="5">
    <location>
        <begin position="175"/>
        <end position="192"/>
    </location>
</feature>
<evidence type="ECO:0000256" key="5">
    <source>
        <dbReference type="SAM" id="Phobius"/>
    </source>
</evidence>
<gene>
    <name evidence="7" type="ORF">EXJ73_06550</name>
</gene>
<evidence type="ECO:0000256" key="3">
    <source>
        <dbReference type="ARBA" id="ARBA00022989"/>
    </source>
</evidence>
<dbReference type="Pfam" id="PF00916">
    <property type="entry name" value="Sulfate_transp"/>
    <property type="match status" value="1"/>
</dbReference>
<evidence type="ECO:0000256" key="2">
    <source>
        <dbReference type="ARBA" id="ARBA00022692"/>
    </source>
</evidence>
<dbReference type="InterPro" id="IPR001902">
    <property type="entry name" value="SLC26A/SulP_fam"/>
</dbReference>
<evidence type="ECO:0000313" key="7">
    <source>
        <dbReference type="EMBL" id="MDG0862132.1"/>
    </source>
</evidence>
<dbReference type="GO" id="GO:0016020">
    <property type="term" value="C:membrane"/>
    <property type="evidence" value="ECO:0007669"/>
    <property type="project" value="UniProtKB-SubCell"/>
</dbReference>
<keyword evidence="2 5" id="KW-0812">Transmembrane</keyword>
<feature type="transmembrane region" description="Helical" evidence="5">
    <location>
        <begin position="325"/>
        <end position="345"/>
    </location>
</feature>
<dbReference type="InterPro" id="IPR011547">
    <property type="entry name" value="SLC26A/SulP_dom"/>
</dbReference>
<dbReference type="SUPFAM" id="SSF52091">
    <property type="entry name" value="SpoIIaa-like"/>
    <property type="match status" value="1"/>
</dbReference>
<evidence type="ECO:0000256" key="1">
    <source>
        <dbReference type="ARBA" id="ARBA00004141"/>
    </source>
</evidence>
<keyword evidence="8" id="KW-1185">Reference proteome</keyword>
<dbReference type="InterPro" id="IPR036513">
    <property type="entry name" value="STAS_dom_sf"/>
</dbReference>
<evidence type="ECO:0000313" key="8">
    <source>
        <dbReference type="Proteomes" id="UP001152766"/>
    </source>
</evidence>
<comment type="subcellular location">
    <subcellularLocation>
        <location evidence="1">Membrane</location>
        <topology evidence="1">Multi-pass membrane protein</topology>
    </subcellularLocation>
</comment>
<dbReference type="Gene3D" id="3.30.750.24">
    <property type="entry name" value="STAS domain"/>
    <property type="match status" value="1"/>
</dbReference>
<feature type="transmembrane region" description="Helical" evidence="5">
    <location>
        <begin position="204"/>
        <end position="227"/>
    </location>
</feature>
<dbReference type="PROSITE" id="PS50801">
    <property type="entry name" value="STAS"/>
    <property type="match status" value="1"/>
</dbReference>
<sequence>MGPGRQALWCEGRLMDNKNAHWRADLMAGAVVAVLLIPQSLAYAMLAGLPPQVGLYASLLPLLAYAALGSSPVLGLGPVAVLALMIAQALGSLPAGVAPEAGALVLAAEVGAVLGLAALLRLDALASLLSVPALRGFENGATLMIAAGQLPVLLGSAAAGFTLPDLLLSARHGGFNPASAAWGGAAIALLLLSRRAGSRLLARLAPLLLLVAAMLVSAFTPAAQGVAQVGALPSLALPLGLPPLDAALWLRLLPSAALVALMAFVSSLAVSESLAQRRGEKLLPAAELRGLAAANVVASLTGGMPVAGSFSRSILLHEAGSHTRWSLVFVAGFMFLAMLLLAGPLAHLPKPVLAATIVVAVLGGFTLGHYREAWRYARAEGLMMVAVTATVLLWSIAAALALGVVGSIALLIQRTARPHVARIGRVPGTQHFRNVERFAVECRPEVVGLRIDESLVFTNARGLSDVVLAHVREHRRSVGEPQRVLMLMAPVNHIDVSGLTALQELRGALAAESLRLEFSEVKGPVLDRLKAIAWLEHYDVSLYLSHHEGIQAGEHALRPSLADHDAPGQL</sequence>
<dbReference type="PANTHER" id="PTHR11814">
    <property type="entry name" value="SULFATE TRANSPORTER"/>
    <property type="match status" value="1"/>
</dbReference>
<dbReference type="Proteomes" id="UP001152766">
    <property type="component" value="Unassembled WGS sequence"/>
</dbReference>
<feature type="domain" description="STAS" evidence="6">
    <location>
        <begin position="436"/>
        <end position="553"/>
    </location>
</feature>
<feature type="transmembrane region" description="Helical" evidence="5">
    <location>
        <begin position="247"/>
        <end position="270"/>
    </location>
</feature>
<evidence type="ECO:0000259" key="6">
    <source>
        <dbReference type="PROSITE" id="PS50801"/>
    </source>
</evidence>
<keyword evidence="4 5" id="KW-0472">Membrane</keyword>
<accession>A0A9X4LEU2</accession>
<feature type="transmembrane region" description="Helical" evidence="5">
    <location>
        <begin position="26"/>
        <end position="50"/>
    </location>
</feature>